<organism evidence="5 6">
    <name type="scientific">Burkholderia paludis</name>
    <dbReference type="NCBI Taxonomy" id="1506587"/>
    <lineage>
        <taxon>Bacteria</taxon>
        <taxon>Pseudomonadati</taxon>
        <taxon>Pseudomonadota</taxon>
        <taxon>Betaproteobacteria</taxon>
        <taxon>Burkholderiales</taxon>
        <taxon>Burkholderiaceae</taxon>
        <taxon>Burkholderia</taxon>
        <taxon>Burkholderia cepacia complex</taxon>
    </lineage>
</organism>
<accession>A0A6J5F0W5</accession>
<keyword evidence="2" id="KW-0479">Metal-binding</keyword>
<dbReference type="Pfam" id="PF00111">
    <property type="entry name" value="Fer2"/>
    <property type="match status" value="1"/>
</dbReference>
<evidence type="ECO:0000256" key="2">
    <source>
        <dbReference type="ARBA" id="ARBA00022714"/>
    </source>
</evidence>
<dbReference type="PROSITE" id="PS51384">
    <property type="entry name" value="FAD_FR"/>
    <property type="match status" value="1"/>
</dbReference>
<keyword evidence="6" id="KW-1185">Reference proteome</keyword>
<dbReference type="InterPro" id="IPR036010">
    <property type="entry name" value="2Fe-2S_ferredoxin-like_sf"/>
</dbReference>
<dbReference type="InterPro" id="IPR006058">
    <property type="entry name" value="2Fe2S_fd_BS"/>
</dbReference>
<reference evidence="5 6" key="1">
    <citation type="submission" date="2019-09" db="EMBL/GenBank/DDBJ databases">
        <authorList>
            <person name="Depoorter E."/>
        </authorList>
    </citation>
    <scope>NUCLEOTIDE SEQUENCE [LARGE SCALE GENOMIC DNA]</scope>
    <source>
        <strain evidence="5">LMG 30113</strain>
    </source>
</reference>
<evidence type="ECO:0000259" key="3">
    <source>
        <dbReference type="PROSITE" id="PS51085"/>
    </source>
</evidence>
<dbReference type="InterPro" id="IPR012675">
    <property type="entry name" value="Beta-grasp_dom_sf"/>
</dbReference>
<dbReference type="Pfam" id="PF00175">
    <property type="entry name" value="NAD_binding_1"/>
    <property type="match status" value="1"/>
</dbReference>
<dbReference type="InterPro" id="IPR050415">
    <property type="entry name" value="MRET"/>
</dbReference>
<dbReference type="PROSITE" id="PS00197">
    <property type="entry name" value="2FE2S_FER_1"/>
    <property type="match status" value="1"/>
</dbReference>
<dbReference type="Pfam" id="PF00970">
    <property type="entry name" value="FAD_binding_6"/>
    <property type="match status" value="1"/>
</dbReference>
<proteinExistence type="predicted"/>
<dbReference type="RefSeq" id="WP_034199877.1">
    <property type="nucleotide sequence ID" value="NZ_CABVQD010000043.1"/>
</dbReference>
<dbReference type="SUPFAM" id="SSF52343">
    <property type="entry name" value="Ferredoxin reductase-like, C-terminal NADP-linked domain"/>
    <property type="match status" value="1"/>
</dbReference>
<dbReference type="AlphaFoldDB" id="A0A6J5F0W5"/>
<evidence type="ECO:0000256" key="1">
    <source>
        <dbReference type="ARBA" id="ARBA00001974"/>
    </source>
</evidence>
<dbReference type="Proteomes" id="UP000494330">
    <property type="component" value="Unassembled WGS sequence"/>
</dbReference>
<dbReference type="PANTHER" id="PTHR47354:SF5">
    <property type="entry name" value="PROTEIN RFBI"/>
    <property type="match status" value="1"/>
</dbReference>
<gene>
    <name evidence="5" type="ORF">BPA30113_06963</name>
</gene>
<dbReference type="EMBL" id="CABVQD010000043">
    <property type="protein sequence ID" value="VWC41641.1"/>
    <property type="molecule type" value="Genomic_DNA"/>
</dbReference>
<feature type="domain" description="2Fe-2S ferredoxin-type" evidence="3">
    <location>
        <begin position="15"/>
        <end position="105"/>
    </location>
</feature>
<dbReference type="InterPro" id="IPR001433">
    <property type="entry name" value="OxRdtase_FAD/NAD-bd"/>
</dbReference>
<dbReference type="InterPro" id="IPR001041">
    <property type="entry name" value="2Fe-2S_ferredoxin-type"/>
</dbReference>
<keyword evidence="2" id="KW-0411">Iron-sulfur</keyword>
<evidence type="ECO:0000313" key="5">
    <source>
        <dbReference type="EMBL" id="VWC41641.1"/>
    </source>
</evidence>
<dbReference type="PRINTS" id="PR00410">
    <property type="entry name" value="PHEHYDRXLASE"/>
</dbReference>
<dbReference type="SUPFAM" id="SSF54292">
    <property type="entry name" value="2Fe-2S ferredoxin-like"/>
    <property type="match status" value="1"/>
</dbReference>
<keyword evidence="2" id="KW-0408">Iron</keyword>
<sequence>MRDFLKAAFGRSKPKKLRILPQDVTVEVGQGQTLLEAALAGGIAYPHDCTVGTCASCKTRLKQGRVREATPFGYTLSKQELDAGYVLACQAFPRDELTVVEIEAVSADLLPAEKFVATIVATDALTHDILKVTVQTDRAVNYAAGQYANLTKADGERARSYSFASAPQRKGRTTLEFYIRKVPGGEFTEALFNGELNGKSLEMEAPLGTFHLRGGDAPMVCIAGGSGLAPLVSVLEHARANRIKRECTLLFGARTQGDLYQLDAIRNIAGNWQGNFRFIPVLSHEPLGSDWRGARGLVTDHIEPGFCAGAEGYLCGPPLMIDAAIASLAKQGVPIDKVFYDKFTDGRTGQA</sequence>
<keyword evidence="2" id="KW-0001">2Fe-2S</keyword>
<dbReference type="CDD" id="cd00207">
    <property type="entry name" value="fer2"/>
    <property type="match status" value="1"/>
</dbReference>
<evidence type="ECO:0000259" key="4">
    <source>
        <dbReference type="PROSITE" id="PS51384"/>
    </source>
</evidence>
<name>A0A6J5F0W5_9BURK</name>
<dbReference type="InterPro" id="IPR039261">
    <property type="entry name" value="FNR_nucleotide-bd"/>
</dbReference>
<dbReference type="PANTHER" id="PTHR47354">
    <property type="entry name" value="NADH OXIDOREDUCTASE HCR"/>
    <property type="match status" value="1"/>
</dbReference>
<dbReference type="Gene3D" id="3.40.50.80">
    <property type="entry name" value="Nucleotide-binding domain of ferredoxin-NADP reductase (FNR) module"/>
    <property type="match status" value="1"/>
</dbReference>
<dbReference type="InterPro" id="IPR017938">
    <property type="entry name" value="Riboflavin_synthase-like_b-brl"/>
</dbReference>
<dbReference type="Gene3D" id="3.10.20.30">
    <property type="match status" value="1"/>
</dbReference>
<protein>
    <submittedName>
        <fullName evidence="5">Oxidoreductase</fullName>
    </submittedName>
</protein>
<dbReference type="PROSITE" id="PS51085">
    <property type="entry name" value="2FE2S_FER_2"/>
    <property type="match status" value="1"/>
</dbReference>
<dbReference type="InterPro" id="IPR008333">
    <property type="entry name" value="Cbr1-like_FAD-bd_dom"/>
</dbReference>
<evidence type="ECO:0000313" key="6">
    <source>
        <dbReference type="Proteomes" id="UP000494330"/>
    </source>
</evidence>
<dbReference type="Gene3D" id="2.40.30.10">
    <property type="entry name" value="Translation factors"/>
    <property type="match status" value="1"/>
</dbReference>
<dbReference type="CDD" id="cd06213">
    <property type="entry name" value="oxygenase_e_transfer_subunit"/>
    <property type="match status" value="1"/>
</dbReference>
<feature type="domain" description="FAD-binding FR-type" evidence="4">
    <location>
        <begin position="112"/>
        <end position="213"/>
    </location>
</feature>
<dbReference type="SUPFAM" id="SSF63380">
    <property type="entry name" value="Riboflavin synthase domain-like"/>
    <property type="match status" value="1"/>
</dbReference>
<dbReference type="GO" id="GO:0016491">
    <property type="term" value="F:oxidoreductase activity"/>
    <property type="evidence" value="ECO:0007669"/>
    <property type="project" value="InterPro"/>
</dbReference>
<dbReference type="GO" id="GO:0051537">
    <property type="term" value="F:2 iron, 2 sulfur cluster binding"/>
    <property type="evidence" value="ECO:0007669"/>
    <property type="project" value="UniProtKB-KW"/>
</dbReference>
<dbReference type="InterPro" id="IPR017927">
    <property type="entry name" value="FAD-bd_FR_type"/>
</dbReference>
<comment type="cofactor">
    <cofactor evidence="1">
        <name>FAD</name>
        <dbReference type="ChEBI" id="CHEBI:57692"/>
    </cofactor>
</comment>